<dbReference type="InterPro" id="IPR000594">
    <property type="entry name" value="ThiF_NAD_FAD-bd"/>
</dbReference>
<reference evidence="7 8" key="1">
    <citation type="journal article" date="2011" name="Proc. Natl. Acad. Sci. U.S.A.">
        <title>Evolutionary erosion of yeast sex chromosomes by mating-type switching accidents.</title>
        <authorList>
            <person name="Gordon J.L."/>
            <person name="Armisen D."/>
            <person name="Proux-Wera E."/>
            <person name="Oheigeartaigh S.S."/>
            <person name="Byrne K.P."/>
            <person name="Wolfe K.H."/>
        </authorList>
    </citation>
    <scope>NUCLEOTIDE SEQUENCE [LARGE SCALE GENOMIC DNA]</scope>
    <source>
        <strain evidence="8">ATCC 10597 / BCRC 20456 / CBS 421 / NBRC 0211 / NRRL Y-12639</strain>
    </source>
</reference>
<evidence type="ECO:0000256" key="3">
    <source>
        <dbReference type="ARBA" id="ARBA00022840"/>
    </source>
</evidence>
<dbReference type="GO" id="GO:0005737">
    <property type="term" value="C:cytoplasm"/>
    <property type="evidence" value="ECO:0007669"/>
    <property type="project" value="TreeGrafter"/>
</dbReference>
<comment type="function">
    <text evidence="5">Catalytic subunit of the dimeric E1 enzyme, which activates NEDD8.</text>
</comment>
<dbReference type="EMBL" id="HE580267">
    <property type="protein sequence ID" value="CCD22671.1"/>
    <property type="molecule type" value="Genomic_DNA"/>
</dbReference>
<feature type="domain" description="THIF-type NAD/FAD binding fold" evidence="6">
    <location>
        <begin position="3"/>
        <end position="292"/>
    </location>
</feature>
<gene>
    <name evidence="7" type="primary">NDAI0A05160</name>
    <name evidence="7" type="ordered locus">NDAI_0A05160</name>
</gene>
<dbReference type="AlphaFoldDB" id="G0W4D3"/>
<dbReference type="HOGENOM" id="CLU_013325_13_0_1"/>
<sequence>MDLKVLILGAGGLGCEILKNLTMMQVKEIHIVDMDTIELSNLNRQFLFSDDDIGKSKSITAAKYINEEHHYKKRRGVNVIPYHQDLTTFPIEFFKQFDFVISGLDSIIPRRFINEKLIEITRETGFETCIPLIDGGTEGFKGHVKTIIPGITACWECSIDTLPTSQDTVPMCTIANNPRSLEHIIEYVISKRSENEMEEGQKGEIEESSEVVIDTILKKCYERARMFNIDTIRLNKEYLLGILKEIIPAVSSTNAMIAAACCNEMLRIYSDMIDLNEDGNFTIINGAEGCFTYTFSYDRRPDCLVCGDLFQ</sequence>
<name>G0W4D3_NAUDC</name>
<protein>
    <recommendedName>
        <fullName evidence="5">NEDD8-activating enzyme E1 catalytic subunit</fullName>
        <ecNumber evidence="5">6.2.1.64</ecNumber>
    </recommendedName>
</protein>
<evidence type="ECO:0000313" key="8">
    <source>
        <dbReference type="Proteomes" id="UP000000689"/>
    </source>
</evidence>
<dbReference type="InterPro" id="IPR023318">
    <property type="entry name" value="Ub_act_enz_dom_a_sf"/>
</dbReference>
<dbReference type="Proteomes" id="UP000000689">
    <property type="component" value="Chromosome 1"/>
</dbReference>
<evidence type="ECO:0000259" key="6">
    <source>
        <dbReference type="Pfam" id="PF00899"/>
    </source>
</evidence>
<dbReference type="GO" id="GO:0019781">
    <property type="term" value="F:NEDD8 activating enzyme activity"/>
    <property type="evidence" value="ECO:0007669"/>
    <property type="project" value="UniProtKB-UniRule"/>
</dbReference>
<keyword evidence="3 5" id="KW-0067">ATP-binding</keyword>
<dbReference type="InterPro" id="IPR045886">
    <property type="entry name" value="ThiF/MoeB/HesA"/>
</dbReference>
<accession>G0W4D3</accession>
<dbReference type="GO" id="GO:0120123">
    <property type="term" value="C:ubiquitin activating enzyme complex"/>
    <property type="evidence" value="ECO:0007669"/>
    <property type="project" value="EnsemblFungi"/>
</dbReference>
<dbReference type="Gene3D" id="3.40.50.720">
    <property type="entry name" value="NAD(P)-binding Rossmann-like Domain"/>
    <property type="match status" value="1"/>
</dbReference>
<comment type="similarity">
    <text evidence="5">Belongs to the ubiquitin-activating E1 family. UBA3 subfamily.</text>
</comment>
<organism evidence="7 8">
    <name type="scientific">Naumovozyma dairenensis (strain ATCC 10597 / BCRC 20456 / CBS 421 / NBRC 0211 / NRRL Y-12639)</name>
    <name type="common">Saccharomyces dairenensis</name>
    <dbReference type="NCBI Taxonomy" id="1071378"/>
    <lineage>
        <taxon>Eukaryota</taxon>
        <taxon>Fungi</taxon>
        <taxon>Dikarya</taxon>
        <taxon>Ascomycota</taxon>
        <taxon>Saccharomycotina</taxon>
        <taxon>Saccharomycetes</taxon>
        <taxon>Saccharomycetales</taxon>
        <taxon>Saccharomycetaceae</taxon>
        <taxon>Naumovozyma</taxon>
    </lineage>
</organism>
<dbReference type="InterPro" id="IPR035985">
    <property type="entry name" value="Ubiquitin-activating_enz"/>
</dbReference>
<comment type="catalytic activity">
    <reaction evidence="5">
        <text>ATP + [NEDD8 protein] + [E1 NEDD8-activating enzyme]-L-cysteine = AMP + diphosphate + [E1 NEDD8-activating enzyme]-S-[NEDD8 protein]-yl-L-cysteine.</text>
        <dbReference type="EC" id="6.2.1.64"/>
    </reaction>
</comment>
<dbReference type="KEGG" id="ndi:NDAI_0A05160"/>
<dbReference type="STRING" id="1071378.G0W4D3"/>
<dbReference type="PROSITE" id="PS51257">
    <property type="entry name" value="PROKAR_LIPOPROTEIN"/>
    <property type="match status" value="1"/>
</dbReference>
<keyword evidence="8" id="KW-1185">Reference proteome</keyword>
<evidence type="ECO:0000256" key="2">
    <source>
        <dbReference type="ARBA" id="ARBA00022786"/>
    </source>
</evidence>
<dbReference type="RefSeq" id="XP_003667914.1">
    <property type="nucleotide sequence ID" value="XM_003667866.1"/>
</dbReference>
<dbReference type="Gene3D" id="1.10.10.520">
    <property type="entry name" value="Ubiquitin activating enzymes (Uba3). Chain: B, domain 2"/>
    <property type="match status" value="1"/>
</dbReference>
<dbReference type="GO" id="GO:0005634">
    <property type="term" value="C:nucleus"/>
    <property type="evidence" value="ECO:0007669"/>
    <property type="project" value="TreeGrafter"/>
</dbReference>
<dbReference type="OMA" id="HIIEYVI"/>
<keyword evidence="2 5" id="KW-0833">Ubl conjugation pathway</keyword>
<dbReference type="GeneID" id="11495502"/>
<proteinExistence type="inferred from homology"/>
<evidence type="ECO:0000256" key="5">
    <source>
        <dbReference type="RuleBase" id="RU368009"/>
    </source>
</evidence>
<dbReference type="PANTHER" id="PTHR10953:SF6">
    <property type="entry name" value="NEDD8-ACTIVATING ENZYME E1 CATALYTIC SUBUNIT"/>
    <property type="match status" value="1"/>
</dbReference>
<keyword evidence="1 5" id="KW-0547">Nucleotide-binding</keyword>
<dbReference type="GO" id="GO:0045116">
    <property type="term" value="P:protein neddylation"/>
    <property type="evidence" value="ECO:0007669"/>
    <property type="project" value="UniProtKB-UniRule"/>
</dbReference>
<evidence type="ECO:0000256" key="4">
    <source>
        <dbReference type="PROSITE-ProRule" id="PRU10132"/>
    </source>
</evidence>
<dbReference type="SUPFAM" id="SSF69572">
    <property type="entry name" value="Activating enzymes of the ubiquitin-like proteins"/>
    <property type="match status" value="1"/>
</dbReference>
<evidence type="ECO:0000256" key="1">
    <source>
        <dbReference type="ARBA" id="ARBA00022741"/>
    </source>
</evidence>
<dbReference type="OrthoDB" id="10255449at2759"/>
<dbReference type="PROSITE" id="PS00865">
    <property type="entry name" value="UBIQUITIN_ACTIVAT_2"/>
    <property type="match status" value="1"/>
</dbReference>
<dbReference type="Pfam" id="PF00899">
    <property type="entry name" value="ThiF"/>
    <property type="match status" value="1"/>
</dbReference>
<dbReference type="EC" id="6.2.1.64" evidence="5"/>
<comment type="pathway">
    <text evidence="5">Protein modification; protein neddylation.</text>
</comment>
<dbReference type="GO" id="GO:0005524">
    <property type="term" value="F:ATP binding"/>
    <property type="evidence" value="ECO:0007669"/>
    <property type="project" value="UniProtKB-UniRule"/>
</dbReference>
<dbReference type="UniPathway" id="UPA00885"/>
<dbReference type="eggNOG" id="KOG2015">
    <property type="taxonomic scope" value="Eukaryota"/>
</dbReference>
<dbReference type="PANTHER" id="PTHR10953">
    <property type="entry name" value="UBIQUITIN-ACTIVATING ENZYME E1"/>
    <property type="match status" value="1"/>
</dbReference>
<keyword evidence="5" id="KW-0436">Ligase</keyword>
<feature type="active site" description="Glycyl thioester intermediate" evidence="4">
    <location>
        <position position="172"/>
    </location>
</feature>
<evidence type="ECO:0000313" key="7">
    <source>
        <dbReference type="EMBL" id="CCD22671.1"/>
    </source>
</evidence>
<dbReference type="InterPro" id="IPR033127">
    <property type="entry name" value="UBQ-activ_enz_E1_Cys_AS"/>
</dbReference>